<name>A0A4U6WI75_SETVI</name>
<evidence type="ECO:0000313" key="1">
    <source>
        <dbReference type="EMBL" id="TKW41854.1"/>
    </source>
</evidence>
<keyword evidence="2" id="KW-1185">Reference proteome</keyword>
<gene>
    <name evidence="1" type="ORF">SEVIR_1G344900v2</name>
</gene>
<sequence length="84" mass="8779">MVRTAAAGGCQRCELRYAVVRCAGAAACGGHVLRRLAGATLSLVMQVSIASGERLYRRWIWFIDGVAMASGCNICVGQVACSGT</sequence>
<dbReference type="Gramene" id="TKW41854">
    <property type="protein sequence ID" value="TKW41854"/>
    <property type="gene ID" value="SEVIR_1G344900v2"/>
</dbReference>
<proteinExistence type="predicted"/>
<evidence type="ECO:0000313" key="2">
    <source>
        <dbReference type="Proteomes" id="UP000298652"/>
    </source>
</evidence>
<dbReference type="EMBL" id="CM016552">
    <property type="protein sequence ID" value="TKW41854.1"/>
    <property type="molecule type" value="Genomic_DNA"/>
</dbReference>
<dbReference type="AlphaFoldDB" id="A0A4U6WI75"/>
<reference evidence="1" key="1">
    <citation type="submission" date="2019-03" db="EMBL/GenBank/DDBJ databases">
        <title>WGS assembly of Setaria viridis.</title>
        <authorList>
            <person name="Huang P."/>
            <person name="Jenkins J."/>
            <person name="Grimwood J."/>
            <person name="Barry K."/>
            <person name="Healey A."/>
            <person name="Mamidi S."/>
            <person name="Sreedasyam A."/>
            <person name="Shu S."/>
            <person name="Feldman M."/>
            <person name="Wu J."/>
            <person name="Yu Y."/>
            <person name="Chen C."/>
            <person name="Johnson J."/>
            <person name="Rokhsar D."/>
            <person name="Baxter I."/>
            <person name="Schmutz J."/>
            <person name="Brutnell T."/>
            <person name="Kellogg E."/>
        </authorList>
    </citation>
    <scope>NUCLEOTIDE SEQUENCE [LARGE SCALE GENOMIC DNA]</scope>
</reference>
<accession>A0A4U6WI75</accession>
<protein>
    <submittedName>
        <fullName evidence="1">Uncharacterized protein</fullName>
    </submittedName>
</protein>
<dbReference type="Proteomes" id="UP000298652">
    <property type="component" value="Chromosome 1"/>
</dbReference>
<organism evidence="1 2">
    <name type="scientific">Setaria viridis</name>
    <name type="common">Green bristlegrass</name>
    <name type="synonym">Setaria italica subsp. viridis</name>
    <dbReference type="NCBI Taxonomy" id="4556"/>
    <lineage>
        <taxon>Eukaryota</taxon>
        <taxon>Viridiplantae</taxon>
        <taxon>Streptophyta</taxon>
        <taxon>Embryophyta</taxon>
        <taxon>Tracheophyta</taxon>
        <taxon>Spermatophyta</taxon>
        <taxon>Magnoliopsida</taxon>
        <taxon>Liliopsida</taxon>
        <taxon>Poales</taxon>
        <taxon>Poaceae</taxon>
        <taxon>PACMAD clade</taxon>
        <taxon>Panicoideae</taxon>
        <taxon>Panicodae</taxon>
        <taxon>Paniceae</taxon>
        <taxon>Cenchrinae</taxon>
        <taxon>Setaria</taxon>
    </lineage>
</organism>